<protein>
    <submittedName>
        <fullName evidence="2">Uncharacterized protein</fullName>
    </submittedName>
</protein>
<dbReference type="AlphaFoldDB" id="A0A840Y697"/>
<feature type="region of interest" description="Disordered" evidence="1">
    <location>
        <begin position="1"/>
        <end position="23"/>
    </location>
</feature>
<keyword evidence="3" id="KW-1185">Reference proteome</keyword>
<accession>A0A840Y697</accession>
<reference evidence="2 3" key="1">
    <citation type="submission" date="2020-08" db="EMBL/GenBank/DDBJ databases">
        <title>Genomic Encyclopedia of Type Strains, Phase IV (KMG-IV): sequencing the most valuable type-strain genomes for metagenomic binning, comparative biology and taxonomic classification.</title>
        <authorList>
            <person name="Goeker M."/>
        </authorList>
    </citation>
    <scope>NUCLEOTIDE SEQUENCE [LARGE SCALE GENOMIC DNA]</scope>
    <source>
        <strain evidence="2 3">DSM 26736</strain>
    </source>
</reference>
<proteinExistence type="predicted"/>
<evidence type="ECO:0000313" key="3">
    <source>
        <dbReference type="Proteomes" id="UP000527143"/>
    </source>
</evidence>
<organism evidence="2 3">
    <name type="scientific">Sphingomonas xinjiangensis</name>
    <dbReference type="NCBI Taxonomy" id="643568"/>
    <lineage>
        <taxon>Bacteria</taxon>
        <taxon>Pseudomonadati</taxon>
        <taxon>Pseudomonadota</taxon>
        <taxon>Alphaproteobacteria</taxon>
        <taxon>Sphingomonadales</taxon>
        <taxon>Sphingomonadaceae</taxon>
        <taxon>Sphingomonas</taxon>
    </lineage>
</organism>
<dbReference type="Proteomes" id="UP000527143">
    <property type="component" value="Unassembled WGS sequence"/>
</dbReference>
<sequence length="75" mass="8067">MIAGSSSAAAQGRNNVSAFPGSAATNLEAQNRANMNTGGRVEDCLVRKATGKRECRTRAEWRKIAAAMSEQQQRQ</sequence>
<dbReference type="EMBL" id="JACIJF010000001">
    <property type="protein sequence ID" value="MBB5708797.1"/>
    <property type="molecule type" value="Genomic_DNA"/>
</dbReference>
<gene>
    <name evidence="2" type="ORF">FHT02_000003</name>
</gene>
<evidence type="ECO:0000256" key="1">
    <source>
        <dbReference type="SAM" id="MobiDB-lite"/>
    </source>
</evidence>
<comment type="caution">
    <text evidence="2">The sequence shown here is derived from an EMBL/GenBank/DDBJ whole genome shotgun (WGS) entry which is preliminary data.</text>
</comment>
<evidence type="ECO:0000313" key="2">
    <source>
        <dbReference type="EMBL" id="MBB5708797.1"/>
    </source>
</evidence>
<name>A0A840Y697_9SPHN</name>